<comment type="caution">
    <text evidence="3">The sequence shown here is derived from an EMBL/GenBank/DDBJ whole genome shotgun (WGS) entry which is preliminary data.</text>
</comment>
<dbReference type="Pfam" id="PF01789">
    <property type="entry name" value="PsbP"/>
    <property type="match status" value="1"/>
</dbReference>
<evidence type="ECO:0000313" key="3">
    <source>
        <dbReference type="EMBL" id="KAG2495459.1"/>
    </source>
</evidence>
<dbReference type="GO" id="GO:0005509">
    <property type="term" value="F:calcium ion binding"/>
    <property type="evidence" value="ECO:0007669"/>
    <property type="project" value="InterPro"/>
</dbReference>
<dbReference type="EMBL" id="JAEHOE010000024">
    <property type="protein sequence ID" value="KAG2495459.1"/>
    <property type="molecule type" value="Genomic_DNA"/>
</dbReference>
<dbReference type="Gene3D" id="3.40.1000.10">
    <property type="entry name" value="Mog1/PsbP, alpha/beta/alpha sandwich"/>
    <property type="match status" value="1"/>
</dbReference>
<organism evidence="3 4">
    <name type="scientific">Edaphochlamys debaryana</name>
    <dbReference type="NCBI Taxonomy" id="47281"/>
    <lineage>
        <taxon>Eukaryota</taxon>
        <taxon>Viridiplantae</taxon>
        <taxon>Chlorophyta</taxon>
        <taxon>core chlorophytes</taxon>
        <taxon>Chlorophyceae</taxon>
        <taxon>CS clade</taxon>
        <taxon>Chlamydomonadales</taxon>
        <taxon>Chlamydomonadales incertae sedis</taxon>
        <taxon>Edaphochlamys</taxon>
    </lineage>
</organism>
<dbReference type="GO" id="GO:0015979">
    <property type="term" value="P:photosynthesis"/>
    <property type="evidence" value="ECO:0007669"/>
    <property type="project" value="InterPro"/>
</dbReference>
<reference evidence="3" key="1">
    <citation type="journal article" date="2020" name="bioRxiv">
        <title>Comparative genomics of Chlamydomonas.</title>
        <authorList>
            <person name="Craig R.J."/>
            <person name="Hasan A.R."/>
            <person name="Ness R.W."/>
            <person name="Keightley P.D."/>
        </authorList>
    </citation>
    <scope>NUCLEOTIDE SEQUENCE</scope>
    <source>
        <strain evidence="3">CCAP 11/70</strain>
    </source>
</reference>
<proteinExistence type="predicted"/>
<dbReference type="InterPro" id="IPR016123">
    <property type="entry name" value="Mog1/PsbP_a/b/a-sand"/>
</dbReference>
<evidence type="ECO:0000313" key="4">
    <source>
        <dbReference type="Proteomes" id="UP000612055"/>
    </source>
</evidence>
<feature type="compositionally biased region" description="Polar residues" evidence="1">
    <location>
        <begin position="1"/>
        <end position="10"/>
    </location>
</feature>
<feature type="domain" description="PsbP C-terminal" evidence="2">
    <location>
        <begin position="76"/>
        <end position="256"/>
    </location>
</feature>
<feature type="compositionally biased region" description="Basic residues" evidence="1">
    <location>
        <begin position="16"/>
        <end position="26"/>
    </location>
</feature>
<evidence type="ECO:0000256" key="1">
    <source>
        <dbReference type="SAM" id="MobiDB-lite"/>
    </source>
</evidence>
<dbReference type="GO" id="GO:0009654">
    <property type="term" value="C:photosystem II oxygen evolving complex"/>
    <property type="evidence" value="ECO:0007669"/>
    <property type="project" value="InterPro"/>
</dbReference>
<dbReference type="OrthoDB" id="2013293at2759"/>
<dbReference type="SUPFAM" id="SSF55724">
    <property type="entry name" value="Mog1p/PsbP-like"/>
    <property type="match status" value="1"/>
</dbReference>
<sequence length="262" mass="28317">MALLSTTSRVAQHPSAGHRKATVAPRTRRSVAVQCSHQQQQASADVQVDRRSVLVAMGMLPLSMAGQALAEEAAPSGLAPYTDPRDGFSLAIPAGWVYGETTLPGNSSFSGATGERRTLAWFPEGANPRDVNVTLTITNVSVEFTKMGSFGTPYTFASNLVNSQDRSYLLTAPGWARGKEDVQIAKLIDATDLGNKYFVEYTVQKPPEQARHLYTVLGLGYNGVYNRLFTVTAQTLEADRGKYDATLKAIAKSLTVNSRSQI</sequence>
<name>A0A836C1F1_9CHLO</name>
<dbReference type="Proteomes" id="UP000612055">
    <property type="component" value="Unassembled WGS sequence"/>
</dbReference>
<dbReference type="GO" id="GO:0019898">
    <property type="term" value="C:extrinsic component of membrane"/>
    <property type="evidence" value="ECO:0007669"/>
    <property type="project" value="InterPro"/>
</dbReference>
<gene>
    <name evidence="3" type="ORF">HYH03_006404</name>
</gene>
<evidence type="ECO:0000259" key="2">
    <source>
        <dbReference type="Pfam" id="PF01789"/>
    </source>
</evidence>
<feature type="region of interest" description="Disordered" evidence="1">
    <location>
        <begin position="1"/>
        <end position="26"/>
    </location>
</feature>
<dbReference type="PANTHER" id="PTHR31407">
    <property type="match status" value="1"/>
</dbReference>
<dbReference type="PANTHER" id="PTHR31407:SF17">
    <property type="entry name" value="PSBP DOMAIN-CONTAINING PROTEIN 3, CHLOROPLASTIC"/>
    <property type="match status" value="1"/>
</dbReference>
<protein>
    <recommendedName>
        <fullName evidence="2">PsbP C-terminal domain-containing protein</fullName>
    </recommendedName>
</protein>
<dbReference type="AlphaFoldDB" id="A0A836C1F1"/>
<keyword evidence="4" id="KW-1185">Reference proteome</keyword>
<accession>A0A836C1F1</accession>
<dbReference type="InterPro" id="IPR002683">
    <property type="entry name" value="PsbP_C"/>
</dbReference>